<evidence type="ECO:0000256" key="1">
    <source>
        <dbReference type="ARBA" id="ARBA00025757"/>
    </source>
</evidence>
<proteinExistence type="inferred from homology"/>
<dbReference type="EMBL" id="JH431934">
    <property type="status" value="NOT_ANNOTATED_CDS"/>
    <property type="molecule type" value="Genomic_DNA"/>
</dbReference>
<dbReference type="HOGENOM" id="CLU_183410_0_0_1"/>
<dbReference type="InterPro" id="IPR008011">
    <property type="entry name" value="Complex1_LYR_dom"/>
</dbReference>
<dbReference type="OMA" id="HYKHHVR"/>
<evidence type="ECO:0000313" key="5">
    <source>
        <dbReference type="Proteomes" id="UP000014500"/>
    </source>
</evidence>
<protein>
    <recommendedName>
        <fullName evidence="2">LYR motif-containing protein 9</fullName>
    </recommendedName>
</protein>
<organism evidence="4 5">
    <name type="scientific">Strigamia maritima</name>
    <name type="common">European centipede</name>
    <name type="synonym">Geophilus maritimus</name>
    <dbReference type="NCBI Taxonomy" id="126957"/>
    <lineage>
        <taxon>Eukaryota</taxon>
        <taxon>Metazoa</taxon>
        <taxon>Ecdysozoa</taxon>
        <taxon>Arthropoda</taxon>
        <taxon>Myriapoda</taxon>
        <taxon>Chilopoda</taxon>
        <taxon>Pleurostigmophora</taxon>
        <taxon>Geophilomorpha</taxon>
        <taxon>Linotaeniidae</taxon>
        <taxon>Strigamia</taxon>
    </lineage>
</organism>
<dbReference type="PANTHER" id="PTHR47061:SF1">
    <property type="entry name" value="LYR MOTIF-CONTAINING PROTEIN 9"/>
    <property type="match status" value="1"/>
</dbReference>
<evidence type="ECO:0000256" key="2">
    <source>
        <dbReference type="ARBA" id="ARBA00026234"/>
    </source>
</evidence>
<dbReference type="EnsemblMetazoa" id="SMAR009652-RA">
    <property type="protein sequence ID" value="SMAR009652-PA"/>
    <property type="gene ID" value="SMAR009652"/>
</dbReference>
<dbReference type="InterPro" id="IPR052151">
    <property type="entry name" value="Complex_I_LYR"/>
</dbReference>
<dbReference type="eggNOG" id="ENOG502S9QI">
    <property type="taxonomic scope" value="Eukaryota"/>
</dbReference>
<reference evidence="4" key="2">
    <citation type="submission" date="2015-02" db="UniProtKB">
        <authorList>
            <consortium name="EnsemblMetazoa"/>
        </authorList>
    </citation>
    <scope>IDENTIFICATION</scope>
</reference>
<evidence type="ECO:0000259" key="3">
    <source>
        <dbReference type="Pfam" id="PF05347"/>
    </source>
</evidence>
<reference evidence="5" key="1">
    <citation type="submission" date="2011-05" db="EMBL/GenBank/DDBJ databases">
        <authorList>
            <person name="Richards S.R."/>
            <person name="Qu J."/>
            <person name="Jiang H."/>
            <person name="Jhangiani S.N."/>
            <person name="Agravi P."/>
            <person name="Goodspeed R."/>
            <person name="Gross S."/>
            <person name="Mandapat C."/>
            <person name="Jackson L."/>
            <person name="Mathew T."/>
            <person name="Pu L."/>
            <person name="Thornton R."/>
            <person name="Saada N."/>
            <person name="Wilczek-Boney K.B."/>
            <person name="Lee S."/>
            <person name="Kovar C."/>
            <person name="Wu Y."/>
            <person name="Scherer S.E."/>
            <person name="Worley K.C."/>
            <person name="Muzny D.M."/>
            <person name="Gibbs R."/>
        </authorList>
    </citation>
    <scope>NUCLEOTIDE SEQUENCE</scope>
    <source>
        <strain evidence="5">Brora</strain>
    </source>
</reference>
<feature type="domain" description="Complex 1 LYR protein" evidence="3">
    <location>
        <begin position="19"/>
        <end position="73"/>
    </location>
</feature>
<dbReference type="PhylomeDB" id="T1J7J9"/>
<evidence type="ECO:0000313" key="4">
    <source>
        <dbReference type="EnsemblMetazoa" id="SMAR009652-PA"/>
    </source>
</evidence>
<keyword evidence="5" id="KW-1185">Reference proteome</keyword>
<dbReference type="Pfam" id="PF05347">
    <property type="entry name" value="Complex1_LYR"/>
    <property type="match status" value="1"/>
</dbReference>
<dbReference type="CDD" id="cd20269">
    <property type="entry name" value="Complex1_LYR_LYRM9"/>
    <property type="match status" value="1"/>
</dbReference>
<accession>T1J7J9</accession>
<dbReference type="Proteomes" id="UP000014500">
    <property type="component" value="Unassembled WGS sequence"/>
</dbReference>
<sequence length="82" mass="9796">MENMILMASSKTKEMITTPISLYRHLLRQCRKLPTEAQPYYRNYVRQGFNSHSDESDPDRIKQIISRALDDADWIMKKYTKK</sequence>
<dbReference type="PANTHER" id="PTHR47061">
    <property type="entry name" value="LYR MOTIF-CONTAINING PROTEIN 9"/>
    <property type="match status" value="1"/>
</dbReference>
<dbReference type="AlphaFoldDB" id="T1J7J9"/>
<dbReference type="InterPro" id="IPR045291">
    <property type="entry name" value="Complex1_LYR_LYRM9"/>
</dbReference>
<dbReference type="STRING" id="126957.T1J7J9"/>
<name>T1J7J9_STRMM</name>
<comment type="similarity">
    <text evidence="1">Belongs to the complex I LYR family. LYRM9 subfamily.</text>
</comment>